<reference evidence="15 16" key="1">
    <citation type="submission" date="2020-07" db="EMBL/GenBank/DDBJ databases">
        <title>Sequencing the genomes of 1000 actinobacteria strains.</title>
        <authorList>
            <person name="Klenk H.-P."/>
        </authorList>
    </citation>
    <scope>NUCLEOTIDE SEQUENCE [LARGE SCALE GENOMIC DNA]</scope>
    <source>
        <strain evidence="15 16">DSM 15475</strain>
    </source>
</reference>
<keyword evidence="3" id="KW-0479">Metal-binding</keyword>
<keyword evidence="11" id="KW-0511">Multifunctional enzyme</keyword>
<keyword evidence="15" id="KW-0540">Nuclease</keyword>
<keyword evidence="10 15" id="KW-0456">Lyase</keyword>
<evidence type="ECO:0000256" key="6">
    <source>
        <dbReference type="ARBA" id="ARBA00022801"/>
    </source>
</evidence>
<dbReference type="Pfam" id="PF06831">
    <property type="entry name" value="H2TH"/>
    <property type="match status" value="1"/>
</dbReference>
<protein>
    <recommendedName>
        <fullName evidence="2">DNA-(apurinic or apyrimidinic site) lyase</fullName>
        <ecNumber evidence="2">4.2.99.18</ecNumber>
    </recommendedName>
</protein>
<evidence type="ECO:0000256" key="7">
    <source>
        <dbReference type="ARBA" id="ARBA00022833"/>
    </source>
</evidence>
<dbReference type="InterPro" id="IPR035937">
    <property type="entry name" value="FPG_N"/>
</dbReference>
<dbReference type="EC" id="4.2.99.18" evidence="2"/>
<dbReference type="SUPFAM" id="SSF57716">
    <property type="entry name" value="Glucocorticoid receptor-like (DNA-binding domain)"/>
    <property type="match status" value="1"/>
</dbReference>
<evidence type="ECO:0000256" key="8">
    <source>
        <dbReference type="ARBA" id="ARBA00023125"/>
    </source>
</evidence>
<gene>
    <name evidence="15" type="ORF">HNR09_003010</name>
</gene>
<evidence type="ECO:0000256" key="10">
    <source>
        <dbReference type="ARBA" id="ARBA00023239"/>
    </source>
</evidence>
<feature type="domain" description="FPG-type" evidence="14">
    <location>
        <begin position="263"/>
        <end position="297"/>
    </location>
</feature>
<keyword evidence="9" id="KW-0234">DNA repair</keyword>
<evidence type="ECO:0000313" key="15">
    <source>
        <dbReference type="EMBL" id="NYJ79599.1"/>
    </source>
</evidence>
<evidence type="ECO:0000256" key="3">
    <source>
        <dbReference type="ARBA" id="ARBA00022723"/>
    </source>
</evidence>
<dbReference type="GO" id="GO:0140078">
    <property type="term" value="F:class I DNA-(apurinic or apyrimidinic site) endonuclease activity"/>
    <property type="evidence" value="ECO:0007669"/>
    <property type="project" value="UniProtKB-EC"/>
</dbReference>
<evidence type="ECO:0000313" key="16">
    <source>
        <dbReference type="Proteomes" id="UP000535437"/>
    </source>
</evidence>
<evidence type="ECO:0000256" key="9">
    <source>
        <dbReference type="ARBA" id="ARBA00023204"/>
    </source>
</evidence>
<dbReference type="GO" id="GO:0008270">
    <property type="term" value="F:zinc ion binding"/>
    <property type="evidence" value="ECO:0007669"/>
    <property type="project" value="UniProtKB-KW"/>
</dbReference>
<evidence type="ECO:0000256" key="11">
    <source>
        <dbReference type="ARBA" id="ARBA00023268"/>
    </source>
</evidence>
<dbReference type="PANTHER" id="PTHR42697:SF1">
    <property type="entry name" value="ENDONUCLEASE 8"/>
    <property type="match status" value="1"/>
</dbReference>
<dbReference type="Gene3D" id="1.10.8.50">
    <property type="match status" value="1"/>
</dbReference>
<evidence type="ECO:0000256" key="5">
    <source>
        <dbReference type="ARBA" id="ARBA00022771"/>
    </source>
</evidence>
<dbReference type="Gene3D" id="3.20.190.10">
    <property type="entry name" value="MutM-like, N-terminal"/>
    <property type="match status" value="1"/>
</dbReference>
<evidence type="ECO:0000256" key="2">
    <source>
        <dbReference type="ARBA" id="ARBA00012720"/>
    </source>
</evidence>
<dbReference type="InterPro" id="IPR010979">
    <property type="entry name" value="Ribosomal_uS13-like_H2TH"/>
</dbReference>
<keyword evidence="5 13" id="KW-0863">Zinc-finger</keyword>
<dbReference type="SMART" id="SM00898">
    <property type="entry name" value="Fapy_DNA_glyco"/>
    <property type="match status" value="1"/>
</dbReference>
<keyword evidence="7" id="KW-0862">Zinc</keyword>
<dbReference type="EMBL" id="JACCFY010000001">
    <property type="protein sequence ID" value="NYJ79599.1"/>
    <property type="molecule type" value="Genomic_DNA"/>
</dbReference>
<dbReference type="InterPro" id="IPR012319">
    <property type="entry name" value="FPG_cat"/>
</dbReference>
<evidence type="ECO:0000259" key="14">
    <source>
        <dbReference type="PROSITE" id="PS51066"/>
    </source>
</evidence>
<keyword evidence="12 15" id="KW-0326">Glycosidase</keyword>
<dbReference type="SUPFAM" id="SSF46946">
    <property type="entry name" value="S13-like H2TH domain"/>
    <property type="match status" value="1"/>
</dbReference>
<name>A0A7Z0GQ27_9MICC</name>
<dbReference type="PANTHER" id="PTHR42697">
    <property type="entry name" value="ENDONUCLEASE 8"/>
    <property type="match status" value="1"/>
</dbReference>
<dbReference type="GO" id="GO:0006284">
    <property type="term" value="P:base-excision repair"/>
    <property type="evidence" value="ECO:0007669"/>
    <property type="project" value="InterPro"/>
</dbReference>
<evidence type="ECO:0000256" key="4">
    <source>
        <dbReference type="ARBA" id="ARBA00022763"/>
    </source>
</evidence>
<keyword evidence="16" id="KW-1185">Reference proteome</keyword>
<keyword evidence="8" id="KW-0238">DNA-binding</keyword>
<evidence type="ECO:0000256" key="13">
    <source>
        <dbReference type="PROSITE-ProRule" id="PRU00391"/>
    </source>
</evidence>
<dbReference type="RefSeq" id="WP_179542793.1">
    <property type="nucleotide sequence ID" value="NZ_BAAALL010000007.1"/>
</dbReference>
<dbReference type="GO" id="GO:0003684">
    <property type="term" value="F:damaged DNA binding"/>
    <property type="evidence" value="ECO:0007669"/>
    <property type="project" value="InterPro"/>
</dbReference>
<keyword evidence="6 15" id="KW-0378">Hydrolase</keyword>
<comment type="similarity">
    <text evidence="1">Belongs to the FPG family.</text>
</comment>
<dbReference type="Proteomes" id="UP000535437">
    <property type="component" value="Unassembled WGS sequence"/>
</dbReference>
<dbReference type="Pfam" id="PF01149">
    <property type="entry name" value="Fapy_DNA_glyco"/>
    <property type="match status" value="1"/>
</dbReference>
<comment type="caution">
    <text evidence="15">The sequence shown here is derived from an EMBL/GenBank/DDBJ whole genome shotgun (WGS) entry which is preliminary data.</text>
</comment>
<dbReference type="CDD" id="cd08970">
    <property type="entry name" value="AcNei1_N"/>
    <property type="match status" value="1"/>
</dbReference>
<dbReference type="InterPro" id="IPR015886">
    <property type="entry name" value="H2TH_FPG"/>
</dbReference>
<sequence length="297" mass="32566">MPEGHTLHRLARQLDRLFVGHPWRVSSPQGRFAAGAARLDGRTPERAEAWGKHLFVHVGADIWQVHLGLYGAFSFRGDEEFSGAATLGAPRTAAEPVEAHYDDAGWIVPAAPAGAVRARIHVRHGWADLRGPATCAVLDVPDYERVITRLGPDPLRQPAEVLSEQAAGDFAARLARRRIPIAAALMDQSVIAGVGNIYRAESLFLEQMDPQTPAQRLSQEAVASLWHRLTAQLRQGVAEGVIRTLRPEDAAASHDGAAGRRHWVYQHQGTSCLRCGETLAAQELQGRRLYWCPGCQR</sequence>
<dbReference type="AlphaFoldDB" id="A0A7Z0GQ27"/>
<keyword evidence="4" id="KW-0227">DNA damage</keyword>
<dbReference type="SMART" id="SM01232">
    <property type="entry name" value="H2TH"/>
    <property type="match status" value="1"/>
</dbReference>
<dbReference type="SUPFAM" id="SSF81624">
    <property type="entry name" value="N-terminal domain of MutM-like DNA repair proteins"/>
    <property type="match status" value="1"/>
</dbReference>
<proteinExistence type="inferred from homology"/>
<dbReference type="PROSITE" id="PS51066">
    <property type="entry name" value="ZF_FPG_2"/>
    <property type="match status" value="1"/>
</dbReference>
<accession>A0A7Z0GQ27</accession>
<dbReference type="InterPro" id="IPR000214">
    <property type="entry name" value="Znf_DNA_glyclase/AP_lyase"/>
</dbReference>
<evidence type="ECO:0000256" key="12">
    <source>
        <dbReference type="ARBA" id="ARBA00023295"/>
    </source>
</evidence>
<evidence type="ECO:0000256" key="1">
    <source>
        <dbReference type="ARBA" id="ARBA00009409"/>
    </source>
</evidence>
<organism evidence="15 16">
    <name type="scientific">Nesterenkonia xinjiangensis</name>
    <dbReference type="NCBI Taxonomy" id="225327"/>
    <lineage>
        <taxon>Bacteria</taxon>
        <taxon>Bacillati</taxon>
        <taxon>Actinomycetota</taxon>
        <taxon>Actinomycetes</taxon>
        <taxon>Micrococcales</taxon>
        <taxon>Micrococcaceae</taxon>
        <taxon>Nesterenkonia</taxon>
    </lineage>
</organism>
<dbReference type="GO" id="GO:0000703">
    <property type="term" value="F:oxidized pyrimidine nucleobase lesion DNA N-glycosylase activity"/>
    <property type="evidence" value="ECO:0007669"/>
    <property type="project" value="TreeGrafter"/>
</dbReference>
<keyword evidence="15" id="KW-0255">Endonuclease</keyword>